<gene>
    <name evidence="1" type="ORF">BU072_02280</name>
</gene>
<organism evidence="1 2">
    <name type="scientific">Mammaliicoccus vitulinus</name>
    <dbReference type="NCBI Taxonomy" id="71237"/>
    <lineage>
        <taxon>Bacteria</taxon>
        <taxon>Bacillati</taxon>
        <taxon>Bacillota</taxon>
        <taxon>Bacilli</taxon>
        <taxon>Bacillales</taxon>
        <taxon>Staphylococcaceae</taxon>
        <taxon>Mammaliicoccus</taxon>
    </lineage>
</organism>
<evidence type="ECO:0000313" key="2">
    <source>
        <dbReference type="Proteomes" id="UP000241209"/>
    </source>
</evidence>
<dbReference type="OrthoDB" id="9866121at2"/>
<name>A0A2T4PVP8_9STAP</name>
<evidence type="ECO:0000313" key="1">
    <source>
        <dbReference type="EMBL" id="PTI30540.1"/>
    </source>
</evidence>
<dbReference type="RefSeq" id="WP_107556649.1">
    <property type="nucleotide sequence ID" value="NZ_JBQDIB010000151.1"/>
</dbReference>
<proteinExistence type="predicted"/>
<sequence length="65" mass="7686">MLCHISDEIKFMAFFTFGLGKTHREALDRRRAMENPEDYMGNTLRENMNIDYQLGLDSRILNESE</sequence>
<comment type="caution">
    <text evidence="1">The sequence shown here is derived from an EMBL/GenBank/DDBJ whole genome shotgun (WGS) entry which is preliminary data.</text>
</comment>
<dbReference type="AlphaFoldDB" id="A0A2T4PVP8"/>
<reference evidence="1 2" key="1">
    <citation type="journal article" date="2016" name="Front. Microbiol.">
        <title>Comprehensive Phylogenetic Analysis of Bovine Non-aureus Staphylococci Species Based on Whole-Genome Sequencing.</title>
        <authorList>
            <person name="Naushad S."/>
            <person name="Barkema H.W."/>
            <person name="Luby C."/>
            <person name="Condas L.A."/>
            <person name="Nobrega D.B."/>
            <person name="Carson D.A."/>
            <person name="De Buck J."/>
        </authorList>
    </citation>
    <scope>NUCLEOTIDE SEQUENCE [LARGE SCALE GENOMIC DNA]</scope>
    <source>
        <strain evidence="1 2">SNUC 2204</strain>
    </source>
</reference>
<protein>
    <submittedName>
        <fullName evidence="1">Uncharacterized protein</fullName>
    </submittedName>
</protein>
<dbReference type="Proteomes" id="UP000241209">
    <property type="component" value="Unassembled WGS sequence"/>
</dbReference>
<dbReference type="EMBL" id="PZFK01000004">
    <property type="protein sequence ID" value="PTI30540.1"/>
    <property type="molecule type" value="Genomic_DNA"/>
</dbReference>
<accession>A0A2T4PVP8</accession>